<protein>
    <recommendedName>
        <fullName evidence="2">Methyltransferase FkbM domain-containing protein</fullName>
    </recommendedName>
</protein>
<dbReference type="InterPro" id="IPR052514">
    <property type="entry name" value="SAM-dependent_MTase"/>
</dbReference>
<evidence type="ECO:0000313" key="4">
    <source>
        <dbReference type="Proteomes" id="UP000178272"/>
    </source>
</evidence>
<keyword evidence="1" id="KW-1133">Transmembrane helix</keyword>
<dbReference type="InterPro" id="IPR029063">
    <property type="entry name" value="SAM-dependent_MTases_sf"/>
</dbReference>
<keyword evidence="1" id="KW-0812">Transmembrane</keyword>
<dbReference type="AlphaFoldDB" id="A0A1G1VC11"/>
<keyword evidence="1" id="KW-0472">Membrane</keyword>
<gene>
    <name evidence="3" type="ORF">A3F61_00720</name>
</gene>
<evidence type="ECO:0000256" key="1">
    <source>
        <dbReference type="SAM" id="Phobius"/>
    </source>
</evidence>
<dbReference type="InterPro" id="IPR006342">
    <property type="entry name" value="FkbM_mtfrase"/>
</dbReference>
<dbReference type="EMBL" id="MHCA01000004">
    <property type="protein sequence ID" value="OGY12930.1"/>
    <property type="molecule type" value="Genomic_DNA"/>
</dbReference>
<dbReference type="PANTHER" id="PTHR34203">
    <property type="entry name" value="METHYLTRANSFERASE, FKBM FAMILY PROTEIN"/>
    <property type="match status" value="1"/>
</dbReference>
<reference evidence="3 4" key="1">
    <citation type="journal article" date="2016" name="Nat. Commun.">
        <title>Thousands of microbial genomes shed light on interconnected biogeochemical processes in an aquifer system.</title>
        <authorList>
            <person name="Anantharaman K."/>
            <person name="Brown C.T."/>
            <person name="Hug L.A."/>
            <person name="Sharon I."/>
            <person name="Castelle C.J."/>
            <person name="Probst A.J."/>
            <person name="Thomas B.C."/>
            <person name="Singh A."/>
            <person name="Wilkins M.J."/>
            <person name="Karaoz U."/>
            <person name="Brodie E.L."/>
            <person name="Williams K.H."/>
            <person name="Hubbard S.S."/>
            <person name="Banfield J.F."/>
        </authorList>
    </citation>
    <scope>NUCLEOTIDE SEQUENCE [LARGE SCALE GENOMIC DNA]</scope>
</reference>
<comment type="caution">
    <text evidence="3">The sequence shown here is derived from an EMBL/GenBank/DDBJ whole genome shotgun (WGS) entry which is preliminary data.</text>
</comment>
<dbReference type="Gene3D" id="3.40.50.150">
    <property type="entry name" value="Vaccinia Virus protein VP39"/>
    <property type="match status" value="1"/>
</dbReference>
<feature type="transmembrane region" description="Helical" evidence="1">
    <location>
        <begin position="12"/>
        <end position="32"/>
    </location>
</feature>
<feature type="domain" description="Methyltransferase FkbM" evidence="2">
    <location>
        <begin position="123"/>
        <end position="265"/>
    </location>
</feature>
<name>A0A1G1VC11_9BACT</name>
<dbReference type="PROSITE" id="PS51257">
    <property type="entry name" value="PROKAR_LIPOPROTEIN"/>
    <property type="match status" value="1"/>
</dbReference>
<dbReference type="STRING" id="1797517.A3F61_00720"/>
<proteinExistence type="predicted"/>
<evidence type="ECO:0000313" key="3">
    <source>
        <dbReference type="EMBL" id="OGY12930.1"/>
    </source>
</evidence>
<sequence>MYRYLKYESIYNIFLFIACEILYKALIIYRWIEGYRYDVSFSELCKVTFLSNRVSLGFSKIQKVLVTNQFLKIYLKGYSQAFYFPKNNFFTILYIIGENHSPLSWHFYETKETLITKQDIVVDCGAAVGTFTLSAAKKAKRVYAIEPFGDALKLLHLAFNKDKKVNIIPLAVGEKIGVAYMVGNIFGYRIQKSQTSTPIKITTIDKLFFDKDIKITYLKADLEGFEMNMLMGAKKTIRKYRPKIAITTYHKKNDHLIFMKFLSKLNSDYKFSLRGISWRNGNPIMLHAW</sequence>
<dbReference type="Pfam" id="PF05050">
    <property type="entry name" value="Methyltransf_21"/>
    <property type="match status" value="1"/>
</dbReference>
<dbReference type="Proteomes" id="UP000178272">
    <property type="component" value="Unassembled WGS sequence"/>
</dbReference>
<dbReference type="NCBIfam" id="TIGR01444">
    <property type="entry name" value="fkbM_fam"/>
    <property type="match status" value="1"/>
</dbReference>
<dbReference type="SUPFAM" id="SSF53335">
    <property type="entry name" value="S-adenosyl-L-methionine-dependent methyltransferases"/>
    <property type="match status" value="1"/>
</dbReference>
<dbReference type="PANTHER" id="PTHR34203:SF15">
    <property type="entry name" value="SLL1173 PROTEIN"/>
    <property type="match status" value="1"/>
</dbReference>
<evidence type="ECO:0000259" key="2">
    <source>
        <dbReference type="Pfam" id="PF05050"/>
    </source>
</evidence>
<organism evidence="3 4">
    <name type="scientific">Candidatus Blackburnbacteria bacterium RIFCSPHIGHO2_12_FULL_41_13b</name>
    <dbReference type="NCBI Taxonomy" id="1797517"/>
    <lineage>
        <taxon>Bacteria</taxon>
        <taxon>Candidatus Blackburniibacteriota</taxon>
    </lineage>
</organism>
<accession>A0A1G1VC11</accession>